<dbReference type="InterPro" id="IPR036249">
    <property type="entry name" value="Thioredoxin-like_sf"/>
</dbReference>
<comment type="caution">
    <text evidence="2">The sequence shown here is derived from an EMBL/GenBank/DDBJ whole genome shotgun (WGS) entry which is preliminary data.</text>
</comment>
<protein>
    <submittedName>
        <fullName evidence="2">Thioredoxin family protein</fullName>
    </submittedName>
</protein>
<dbReference type="EMBL" id="DVIU01000277">
    <property type="protein sequence ID" value="HIS37609.1"/>
    <property type="molecule type" value="Genomic_DNA"/>
</dbReference>
<dbReference type="Gene3D" id="3.40.30.10">
    <property type="entry name" value="Glutaredoxin"/>
    <property type="match status" value="1"/>
</dbReference>
<dbReference type="AlphaFoldDB" id="A0A9D1JPH6"/>
<dbReference type="GO" id="GO:0005737">
    <property type="term" value="C:cytoplasm"/>
    <property type="evidence" value="ECO:0007669"/>
    <property type="project" value="TreeGrafter"/>
</dbReference>
<name>A0A9D1JPH6_9BACT</name>
<dbReference type="PANTHER" id="PTHR45663">
    <property type="entry name" value="GEO12009P1"/>
    <property type="match status" value="1"/>
</dbReference>
<feature type="domain" description="Thioredoxin" evidence="1">
    <location>
        <begin position="8"/>
        <end position="130"/>
    </location>
</feature>
<dbReference type="InterPro" id="IPR013766">
    <property type="entry name" value="Thioredoxin_domain"/>
</dbReference>
<evidence type="ECO:0000313" key="3">
    <source>
        <dbReference type="Proteomes" id="UP000823928"/>
    </source>
</evidence>
<dbReference type="SUPFAM" id="SSF52833">
    <property type="entry name" value="Thioredoxin-like"/>
    <property type="match status" value="1"/>
</dbReference>
<accession>A0A9D1JPH6</accession>
<dbReference type="Pfam" id="PF00085">
    <property type="entry name" value="Thioredoxin"/>
    <property type="match status" value="1"/>
</dbReference>
<organism evidence="2 3">
    <name type="scientific">Candidatus Scatousia excrementigallinarum</name>
    <dbReference type="NCBI Taxonomy" id="2840935"/>
    <lineage>
        <taxon>Bacteria</taxon>
        <taxon>Candidatus Scatousia</taxon>
    </lineage>
</organism>
<dbReference type="CDD" id="cd02947">
    <property type="entry name" value="TRX_family"/>
    <property type="match status" value="1"/>
</dbReference>
<reference evidence="2" key="1">
    <citation type="submission" date="2020-10" db="EMBL/GenBank/DDBJ databases">
        <authorList>
            <person name="Gilroy R."/>
        </authorList>
    </citation>
    <scope>NUCLEOTIDE SEQUENCE</scope>
    <source>
        <strain evidence="2">6276</strain>
    </source>
</reference>
<proteinExistence type="predicted"/>
<dbReference type="PANTHER" id="PTHR45663:SF11">
    <property type="entry name" value="GEO12009P1"/>
    <property type="match status" value="1"/>
</dbReference>
<evidence type="ECO:0000313" key="2">
    <source>
        <dbReference type="EMBL" id="HIS37609.1"/>
    </source>
</evidence>
<gene>
    <name evidence="2" type="ORF">IAC10_13470</name>
</gene>
<dbReference type="GO" id="GO:0015035">
    <property type="term" value="F:protein-disulfide reductase activity"/>
    <property type="evidence" value="ECO:0007669"/>
    <property type="project" value="TreeGrafter"/>
</dbReference>
<dbReference type="PROSITE" id="PS51352">
    <property type="entry name" value="THIOREDOXIN_2"/>
    <property type="match status" value="1"/>
</dbReference>
<dbReference type="Proteomes" id="UP000823928">
    <property type="component" value="Unassembled WGS sequence"/>
</dbReference>
<evidence type="ECO:0000259" key="1">
    <source>
        <dbReference type="PROSITE" id="PS51352"/>
    </source>
</evidence>
<sequence>MKKNIITVLLVLIVPIVAYILMNNSSSDVASIAEATTAKPQIIKFTSSMCLDCQEMNKIVKEVYPQYKDKVVLTEIPVQDGKAFTQEQIKKYNVTLVPTIIMLDSNGQQVKRIEGAIPKEEFVQYIEGLK</sequence>
<reference evidence="2" key="2">
    <citation type="journal article" date="2021" name="PeerJ">
        <title>Extensive microbial diversity within the chicken gut microbiome revealed by metagenomics and culture.</title>
        <authorList>
            <person name="Gilroy R."/>
            <person name="Ravi A."/>
            <person name="Getino M."/>
            <person name="Pursley I."/>
            <person name="Horton D.L."/>
            <person name="Alikhan N.F."/>
            <person name="Baker D."/>
            <person name="Gharbi K."/>
            <person name="Hall N."/>
            <person name="Watson M."/>
            <person name="Adriaenssens E.M."/>
            <person name="Foster-Nyarko E."/>
            <person name="Jarju S."/>
            <person name="Secka A."/>
            <person name="Antonio M."/>
            <person name="Oren A."/>
            <person name="Chaudhuri R.R."/>
            <person name="La Ragione R."/>
            <person name="Hildebrand F."/>
            <person name="Pallen M.J."/>
        </authorList>
    </citation>
    <scope>NUCLEOTIDE SEQUENCE</scope>
    <source>
        <strain evidence="2">6276</strain>
    </source>
</reference>